<proteinExistence type="predicted"/>
<sequence>MEGYHLVELCNQESPEVEKVHSKMQMLEKNTREKIMKIEQVLVNINSMTETTNSRLNTLEMDNVELKKDMEA</sequence>
<dbReference type="EMBL" id="JACXVP010000002">
    <property type="protein sequence ID" value="KAG5621254.1"/>
    <property type="molecule type" value="Genomic_DNA"/>
</dbReference>
<organism evidence="1 2">
    <name type="scientific">Solanum commersonii</name>
    <name type="common">Commerson's wild potato</name>
    <name type="synonym">Commerson's nightshade</name>
    <dbReference type="NCBI Taxonomy" id="4109"/>
    <lineage>
        <taxon>Eukaryota</taxon>
        <taxon>Viridiplantae</taxon>
        <taxon>Streptophyta</taxon>
        <taxon>Embryophyta</taxon>
        <taxon>Tracheophyta</taxon>
        <taxon>Spermatophyta</taxon>
        <taxon>Magnoliopsida</taxon>
        <taxon>eudicotyledons</taxon>
        <taxon>Gunneridae</taxon>
        <taxon>Pentapetalae</taxon>
        <taxon>asterids</taxon>
        <taxon>lamiids</taxon>
        <taxon>Solanales</taxon>
        <taxon>Solanaceae</taxon>
        <taxon>Solanoideae</taxon>
        <taxon>Solaneae</taxon>
        <taxon>Solanum</taxon>
    </lineage>
</organism>
<keyword evidence="2" id="KW-1185">Reference proteome</keyword>
<dbReference type="PANTHER" id="PTHR46405:SF9">
    <property type="entry name" value="E3 UBIQUITIN-PROTEIN LIGASE RF298"/>
    <property type="match status" value="1"/>
</dbReference>
<dbReference type="PANTHER" id="PTHR46405">
    <property type="entry name" value="OS05G0141500 PROTEIN"/>
    <property type="match status" value="1"/>
</dbReference>
<dbReference type="InterPro" id="IPR046934">
    <property type="entry name" value="PIR2-like"/>
</dbReference>
<evidence type="ECO:0000313" key="2">
    <source>
        <dbReference type="Proteomes" id="UP000824120"/>
    </source>
</evidence>
<dbReference type="Proteomes" id="UP000824120">
    <property type="component" value="Chromosome 2"/>
</dbReference>
<accession>A0A9J6A989</accession>
<reference evidence="1 2" key="1">
    <citation type="submission" date="2020-09" db="EMBL/GenBank/DDBJ databases">
        <title>De no assembly of potato wild relative species, Solanum commersonii.</title>
        <authorList>
            <person name="Cho K."/>
        </authorList>
    </citation>
    <scope>NUCLEOTIDE SEQUENCE [LARGE SCALE GENOMIC DNA]</scope>
    <source>
        <strain evidence="1">LZ3.2</strain>
        <tissue evidence="1">Leaf</tissue>
    </source>
</reference>
<evidence type="ECO:0000313" key="1">
    <source>
        <dbReference type="EMBL" id="KAG5621254.1"/>
    </source>
</evidence>
<dbReference type="AlphaFoldDB" id="A0A9J6A989"/>
<name>A0A9J6A989_SOLCO</name>
<comment type="caution">
    <text evidence="1">The sequence shown here is derived from an EMBL/GenBank/DDBJ whole genome shotgun (WGS) entry which is preliminary data.</text>
</comment>
<protein>
    <submittedName>
        <fullName evidence="1">Uncharacterized protein</fullName>
    </submittedName>
</protein>
<gene>
    <name evidence="1" type="ORF">H5410_006472</name>
</gene>